<name>A0A078FII4_BRANA</name>
<dbReference type="OMA" id="WKSYAVG"/>
<dbReference type="PaxDb" id="3708-A0A078FII4"/>
<dbReference type="EMBL" id="LK032029">
    <property type="protein sequence ID" value="CDY12991.1"/>
    <property type="molecule type" value="Genomic_DNA"/>
</dbReference>
<reference evidence="1 2" key="1">
    <citation type="journal article" date="2014" name="Science">
        <title>Plant genetics. Early allopolyploid evolution in the post-Neolithic Brassica napus oilseed genome.</title>
        <authorList>
            <person name="Chalhoub B."/>
            <person name="Denoeud F."/>
            <person name="Liu S."/>
            <person name="Parkin I.A."/>
            <person name="Tang H."/>
            <person name="Wang X."/>
            <person name="Chiquet J."/>
            <person name="Belcram H."/>
            <person name="Tong C."/>
            <person name="Samans B."/>
            <person name="Correa M."/>
            <person name="Da Silva C."/>
            <person name="Just J."/>
            <person name="Falentin C."/>
            <person name="Koh C.S."/>
            <person name="Le Clainche I."/>
            <person name="Bernard M."/>
            <person name="Bento P."/>
            <person name="Noel B."/>
            <person name="Labadie K."/>
            <person name="Alberti A."/>
            <person name="Charles M."/>
            <person name="Arnaud D."/>
            <person name="Guo H."/>
            <person name="Daviaud C."/>
            <person name="Alamery S."/>
            <person name="Jabbari K."/>
            <person name="Zhao M."/>
            <person name="Edger P.P."/>
            <person name="Chelaifa H."/>
            <person name="Tack D."/>
            <person name="Lassalle G."/>
            <person name="Mestiri I."/>
            <person name="Schnel N."/>
            <person name="Le Paslier M.C."/>
            <person name="Fan G."/>
            <person name="Renault V."/>
            <person name="Bayer P.E."/>
            <person name="Golicz A.A."/>
            <person name="Manoli S."/>
            <person name="Lee T.H."/>
            <person name="Thi V.H."/>
            <person name="Chalabi S."/>
            <person name="Hu Q."/>
            <person name="Fan C."/>
            <person name="Tollenaere R."/>
            <person name="Lu Y."/>
            <person name="Battail C."/>
            <person name="Shen J."/>
            <person name="Sidebottom C.H."/>
            <person name="Wang X."/>
            <person name="Canaguier A."/>
            <person name="Chauveau A."/>
            <person name="Berard A."/>
            <person name="Deniot G."/>
            <person name="Guan M."/>
            <person name="Liu Z."/>
            <person name="Sun F."/>
            <person name="Lim Y.P."/>
            <person name="Lyons E."/>
            <person name="Town C.D."/>
            <person name="Bancroft I."/>
            <person name="Wang X."/>
            <person name="Meng J."/>
            <person name="Ma J."/>
            <person name="Pires J.C."/>
            <person name="King G.J."/>
            <person name="Brunel D."/>
            <person name="Delourme R."/>
            <person name="Renard M."/>
            <person name="Aury J.M."/>
            <person name="Adams K.L."/>
            <person name="Batley J."/>
            <person name="Snowdon R.J."/>
            <person name="Tost J."/>
            <person name="Edwards D."/>
            <person name="Zhou Y."/>
            <person name="Hua W."/>
            <person name="Sharpe A.G."/>
            <person name="Paterson A.H."/>
            <person name="Guan C."/>
            <person name="Wincker P."/>
        </authorList>
    </citation>
    <scope>NUCLEOTIDE SEQUENCE [LARGE SCALE GENOMIC DNA]</scope>
    <source>
        <strain evidence="2">cv. Darmor-bzh</strain>
    </source>
</reference>
<keyword evidence="2" id="KW-1185">Reference proteome</keyword>
<accession>A0A078FII4</accession>
<dbReference type="Proteomes" id="UP000028999">
    <property type="component" value="Unassembled WGS sequence"/>
</dbReference>
<evidence type="ECO:0000313" key="2">
    <source>
        <dbReference type="Proteomes" id="UP000028999"/>
    </source>
</evidence>
<dbReference type="AlphaFoldDB" id="A0A078FII4"/>
<dbReference type="Gramene" id="CDY12991">
    <property type="protein sequence ID" value="CDY12991"/>
    <property type="gene ID" value="GSBRNA2T00070743001"/>
</dbReference>
<sequence>MTKAMATLQTLKMGRTSPWKKDVTQGDAVPSIDVVDGVATILITEEVFDEAELLWKSYAVGYFIGDAPHVGSIHATVNRIWASPKGGTKIDMLFIEKNMILF</sequence>
<proteinExistence type="predicted"/>
<organism evidence="1 2">
    <name type="scientific">Brassica napus</name>
    <name type="common">Rape</name>
    <dbReference type="NCBI Taxonomy" id="3708"/>
    <lineage>
        <taxon>Eukaryota</taxon>
        <taxon>Viridiplantae</taxon>
        <taxon>Streptophyta</taxon>
        <taxon>Embryophyta</taxon>
        <taxon>Tracheophyta</taxon>
        <taxon>Spermatophyta</taxon>
        <taxon>Magnoliopsida</taxon>
        <taxon>eudicotyledons</taxon>
        <taxon>Gunneridae</taxon>
        <taxon>Pentapetalae</taxon>
        <taxon>rosids</taxon>
        <taxon>malvids</taxon>
        <taxon>Brassicales</taxon>
        <taxon>Brassicaceae</taxon>
        <taxon>Brassiceae</taxon>
        <taxon>Brassica</taxon>
    </lineage>
</organism>
<protein>
    <submittedName>
        <fullName evidence="1">BnaC02g29980D protein</fullName>
    </submittedName>
</protein>
<evidence type="ECO:0000313" key="1">
    <source>
        <dbReference type="EMBL" id="CDY12991.1"/>
    </source>
</evidence>
<gene>
    <name evidence="1" type="primary">BnaC02g29980D</name>
    <name evidence="1" type="ORF">GSBRNA2T00070743001</name>
</gene>